<feature type="compositionally biased region" description="Basic and acidic residues" evidence="2">
    <location>
        <begin position="876"/>
        <end position="943"/>
    </location>
</feature>
<reference evidence="4" key="3">
    <citation type="submission" date="2015-06" db="UniProtKB">
        <authorList>
            <consortium name="EnsemblMetazoa"/>
        </authorList>
    </citation>
    <scope>IDENTIFICATION</scope>
</reference>
<keyword evidence="5" id="KW-1185">Reference proteome</keyword>
<dbReference type="HOGENOM" id="CLU_303523_0_0_1"/>
<feature type="compositionally biased region" description="Polar residues" evidence="2">
    <location>
        <begin position="424"/>
        <end position="437"/>
    </location>
</feature>
<feature type="compositionally biased region" description="Basic and acidic residues" evidence="2">
    <location>
        <begin position="959"/>
        <end position="981"/>
    </location>
</feature>
<feature type="region of interest" description="Disordered" evidence="2">
    <location>
        <begin position="811"/>
        <end position="981"/>
    </location>
</feature>
<gene>
    <name evidence="3" type="ORF">CAPTEDRAFT_201935</name>
</gene>
<dbReference type="Proteomes" id="UP000014760">
    <property type="component" value="Unassembled WGS sequence"/>
</dbReference>
<evidence type="ECO:0000256" key="2">
    <source>
        <dbReference type="SAM" id="MobiDB-lite"/>
    </source>
</evidence>
<evidence type="ECO:0000313" key="4">
    <source>
        <dbReference type="EnsemblMetazoa" id="CapteP201935"/>
    </source>
</evidence>
<reference evidence="5" key="1">
    <citation type="submission" date="2012-12" db="EMBL/GenBank/DDBJ databases">
        <authorList>
            <person name="Hellsten U."/>
            <person name="Grimwood J."/>
            <person name="Chapman J.A."/>
            <person name="Shapiro H."/>
            <person name="Aerts A."/>
            <person name="Otillar R.P."/>
            <person name="Terry A.Y."/>
            <person name="Boore J.L."/>
            <person name="Simakov O."/>
            <person name="Marletaz F."/>
            <person name="Cho S.-J."/>
            <person name="Edsinger-Gonzales E."/>
            <person name="Havlak P."/>
            <person name="Kuo D.-H."/>
            <person name="Larsson T."/>
            <person name="Lv J."/>
            <person name="Arendt D."/>
            <person name="Savage R."/>
            <person name="Osoegawa K."/>
            <person name="de Jong P."/>
            <person name="Lindberg D.R."/>
            <person name="Seaver E.C."/>
            <person name="Weisblat D.A."/>
            <person name="Putnam N.H."/>
            <person name="Grigoriev I.V."/>
            <person name="Rokhsar D.S."/>
        </authorList>
    </citation>
    <scope>NUCLEOTIDE SEQUENCE</scope>
    <source>
        <strain evidence="5">I ESC-2004</strain>
    </source>
</reference>
<feature type="compositionally biased region" description="Basic and acidic residues" evidence="2">
    <location>
        <begin position="828"/>
        <end position="867"/>
    </location>
</feature>
<dbReference type="OMA" id="DERYDHQ"/>
<organism evidence="3">
    <name type="scientific">Capitella teleta</name>
    <name type="common">Polychaete worm</name>
    <dbReference type="NCBI Taxonomy" id="283909"/>
    <lineage>
        <taxon>Eukaryota</taxon>
        <taxon>Metazoa</taxon>
        <taxon>Spiralia</taxon>
        <taxon>Lophotrochozoa</taxon>
        <taxon>Annelida</taxon>
        <taxon>Polychaeta</taxon>
        <taxon>Sedentaria</taxon>
        <taxon>Scolecida</taxon>
        <taxon>Capitellidae</taxon>
        <taxon>Capitella</taxon>
    </lineage>
</organism>
<dbReference type="EMBL" id="AMQN01002945">
    <property type="status" value="NOT_ANNOTATED_CDS"/>
    <property type="molecule type" value="Genomic_DNA"/>
</dbReference>
<feature type="region of interest" description="Disordered" evidence="2">
    <location>
        <begin position="536"/>
        <end position="615"/>
    </location>
</feature>
<dbReference type="EMBL" id="KB310543">
    <property type="protein sequence ID" value="ELT91356.1"/>
    <property type="molecule type" value="Genomic_DNA"/>
</dbReference>
<evidence type="ECO:0000313" key="3">
    <source>
        <dbReference type="EMBL" id="ELT91356.1"/>
    </source>
</evidence>
<feature type="compositionally biased region" description="Basic residues" evidence="2">
    <location>
        <begin position="944"/>
        <end position="958"/>
    </location>
</feature>
<reference evidence="3 5" key="2">
    <citation type="journal article" date="2013" name="Nature">
        <title>Insights into bilaterian evolution from three spiralian genomes.</title>
        <authorList>
            <person name="Simakov O."/>
            <person name="Marletaz F."/>
            <person name="Cho S.J."/>
            <person name="Edsinger-Gonzales E."/>
            <person name="Havlak P."/>
            <person name="Hellsten U."/>
            <person name="Kuo D.H."/>
            <person name="Larsson T."/>
            <person name="Lv J."/>
            <person name="Arendt D."/>
            <person name="Savage R."/>
            <person name="Osoegawa K."/>
            <person name="de Jong P."/>
            <person name="Grimwood J."/>
            <person name="Chapman J.A."/>
            <person name="Shapiro H."/>
            <person name="Aerts A."/>
            <person name="Otillar R.P."/>
            <person name="Terry A.Y."/>
            <person name="Boore J.L."/>
            <person name="Grigoriev I.V."/>
            <person name="Lindberg D.R."/>
            <person name="Seaver E.C."/>
            <person name="Weisblat D.A."/>
            <person name="Putnam N.H."/>
            <person name="Rokhsar D.S."/>
        </authorList>
    </citation>
    <scope>NUCLEOTIDE SEQUENCE</scope>
    <source>
        <strain evidence="3 5">I ESC-2004</strain>
    </source>
</reference>
<evidence type="ECO:0000256" key="1">
    <source>
        <dbReference type="SAM" id="Coils"/>
    </source>
</evidence>
<feature type="region of interest" description="Disordered" evidence="2">
    <location>
        <begin position="363"/>
        <end position="410"/>
    </location>
</feature>
<name>R7TIK0_CAPTE</name>
<accession>R7TIK0</accession>
<keyword evidence="1" id="KW-0175">Coiled coil</keyword>
<dbReference type="EnsemblMetazoa" id="CapteT201935">
    <property type="protein sequence ID" value="CapteP201935"/>
    <property type="gene ID" value="CapteG201935"/>
</dbReference>
<protein>
    <submittedName>
        <fullName evidence="3 4">Uncharacterized protein</fullName>
    </submittedName>
</protein>
<feature type="region of interest" description="Disordered" evidence="2">
    <location>
        <begin position="424"/>
        <end position="443"/>
    </location>
</feature>
<feature type="compositionally biased region" description="Basic and acidic residues" evidence="2">
    <location>
        <begin position="536"/>
        <end position="546"/>
    </location>
</feature>
<proteinExistence type="predicted"/>
<sequence>MSRKDKYGAAMQFARGQELIIQLPSSGSQIIGTWDGTQFCVGSSLHLHSTPNGNSAESDADENNPSLCNNWTAESDVSAFEGRSPSFSLPVNEKLEDSLHTIRQLHAQVSKLKESNLHLMKETSKLKRDVMTIQEAAKQEVKSQERRMRHLMAENKELKARLAIGSNAAPEDGVVITSESRAPGVAVSDEPTRESTRSLFETIGGLVSEPKAEASHRKAEEGKVLSNLQNMLKSIRSVKASEKAEEPKKKMRRENVKVKAVSNKEMMAVYVSMAEKQTVAKIISAKGMNKVRDNYLSVREQLLTEKEEGMPEGNAQTIVTQAPKLSRTQKRQKRLQETGQGVTLRSSETALNFLSNILHATSSKASAGEEDSGKSSRATSLPTDVIETTARKDTKASDETEVEEKAGSGKVEPEKAMNFLSNIINSTSKPKPPTVENQSREMSAEIRRKVKDPRLRWRLYEEAKAIVVPPSPDPLVAIATGLNIPQAAGFFFKKQSIEPKWKLIELEVVPVLVYHRNAHLKRQLVQAIWSRRDPRKWAPMKKDPEGKRRRCSEEDAEDFKEEKPPCKRNARRERSPGGFAFAEPAVPTEKGTPKKKPPHTDEVLDLANSGPLDRPMDALDDCSMWSMHSMEPPASPTAVRSDDITDSRCGGNKSGLLFNDLYMSDTEDGEASKSVSVCAPEVEVSFQNTLRNSVDNILESLQESDGDERKVSADVQLTPEKIKGNVGPKKFTFGEDILARHSESEYVSPKKKHARCAMETDDDSFMIDLHAPMAEDAELFSQEEDSSAALEFDVGQEQGVSKKIETILETLDDGDAQETSGVKRASIKRVDSSERRRDSRSSRSAEKFRGSKSLTIDDKRRECEKGRRDRRREGHRRSAERHEVAEDLQRRSRDRRSADNSSREKTHSDRSLHRSSKTPERRSARERRKPSDVRNKSPVNRRDPSRRRSKSPRRRRQDARRVIEERSKGRHSSHDNNRGKR</sequence>
<dbReference type="AlphaFoldDB" id="R7TIK0"/>
<feature type="coiled-coil region" evidence="1">
    <location>
        <begin position="134"/>
        <end position="161"/>
    </location>
</feature>
<evidence type="ECO:0000313" key="5">
    <source>
        <dbReference type="Proteomes" id="UP000014760"/>
    </source>
</evidence>
<feature type="compositionally biased region" description="Basic and acidic residues" evidence="2">
    <location>
        <begin position="389"/>
        <end position="410"/>
    </location>
</feature>